<reference evidence="1 2" key="1">
    <citation type="journal article" date="2022" name="bioRxiv">
        <title>The genome of the oomycete Peronosclerospora sorghi, a cosmopolitan pathogen of maize and sorghum, is inflated with dispersed pseudogenes.</title>
        <authorList>
            <person name="Fletcher K."/>
            <person name="Martin F."/>
            <person name="Isakeit T."/>
            <person name="Cavanaugh K."/>
            <person name="Magill C."/>
            <person name="Michelmore R."/>
        </authorList>
    </citation>
    <scope>NUCLEOTIDE SEQUENCE [LARGE SCALE GENOMIC DNA]</scope>
    <source>
        <strain evidence="1">P6</strain>
    </source>
</reference>
<accession>A0ACC0VQS6</accession>
<organism evidence="1 2">
    <name type="scientific">Peronosclerospora sorghi</name>
    <dbReference type="NCBI Taxonomy" id="230839"/>
    <lineage>
        <taxon>Eukaryota</taxon>
        <taxon>Sar</taxon>
        <taxon>Stramenopiles</taxon>
        <taxon>Oomycota</taxon>
        <taxon>Peronosporomycetes</taxon>
        <taxon>Peronosporales</taxon>
        <taxon>Peronosporaceae</taxon>
        <taxon>Peronosclerospora</taxon>
    </lineage>
</organism>
<name>A0ACC0VQS6_9STRA</name>
<protein>
    <submittedName>
        <fullName evidence="1">Uncharacterized protein</fullName>
    </submittedName>
</protein>
<gene>
    <name evidence="1" type="ORF">PsorP6_016538</name>
</gene>
<dbReference type="EMBL" id="CM047587">
    <property type="protein sequence ID" value="KAI9908827.1"/>
    <property type="molecule type" value="Genomic_DNA"/>
</dbReference>
<dbReference type="Proteomes" id="UP001163321">
    <property type="component" value="Chromosome 8"/>
</dbReference>
<proteinExistence type="predicted"/>
<keyword evidence="2" id="KW-1185">Reference proteome</keyword>
<evidence type="ECO:0000313" key="2">
    <source>
        <dbReference type="Proteomes" id="UP001163321"/>
    </source>
</evidence>
<comment type="caution">
    <text evidence="1">The sequence shown here is derived from an EMBL/GenBank/DDBJ whole genome shotgun (WGS) entry which is preliminary data.</text>
</comment>
<sequence length="174" mass="19627">MSSLALVPWQMFPYLHPRKPVHEAQEAANVVKVAMREEYIRNLVDALPCTDVDEALAKRVIAITCINQDATRARAEEVDVRASERHATGILAQDAHDASRQVRHVWERRQRRRGAREPQEPRLKGHVEVETKDCDKGNVGQSFGATRKQDVTPKVPRDDADEEDGKRPHGGRVG</sequence>
<evidence type="ECO:0000313" key="1">
    <source>
        <dbReference type="EMBL" id="KAI9908827.1"/>
    </source>
</evidence>